<protein>
    <submittedName>
        <fullName evidence="1">Uncharacterized protein</fullName>
    </submittedName>
</protein>
<dbReference type="RefSeq" id="WP_026850906.1">
    <property type="nucleotide sequence ID" value="NZ_CP011454.1"/>
</dbReference>
<proteinExistence type="predicted"/>
<reference evidence="1 2" key="2">
    <citation type="journal article" date="2016" name="Environ. Microbiol. Rep.">
        <title>Metagenomic evidence for the presence of phototrophic Gemmatimonadetes bacteria in diverse environments.</title>
        <authorList>
            <person name="Zeng Y."/>
            <person name="Baumbach J."/>
            <person name="Barbosa E.G."/>
            <person name="Azevedo V."/>
            <person name="Zhang C."/>
            <person name="Koblizek M."/>
        </authorList>
    </citation>
    <scope>NUCLEOTIDE SEQUENCE [LARGE SCALE GENOMIC DNA]</scope>
    <source>
        <strain evidence="1 2">AP64</strain>
    </source>
</reference>
<dbReference type="Proteomes" id="UP000076404">
    <property type="component" value="Chromosome"/>
</dbReference>
<evidence type="ECO:0000313" key="2">
    <source>
        <dbReference type="Proteomes" id="UP000076404"/>
    </source>
</evidence>
<accession>A0A143BMD6</accession>
<dbReference type="AlphaFoldDB" id="A0A143BMD6"/>
<dbReference type="OrthoDB" id="9811778at2"/>
<dbReference type="eggNOG" id="ENOG502ZMFE">
    <property type="taxonomic scope" value="Bacteria"/>
</dbReference>
<gene>
    <name evidence="1" type="ORF">GEMMAAP_18370</name>
</gene>
<organism evidence="1 2">
    <name type="scientific">Gemmatimonas phototrophica</name>
    <dbReference type="NCBI Taxonomy" id="1379270"/>
    <lineage>
        <taxon>Bacteria</taxon>
        <taxon>Pseudomonadati</taxon>
        <taxon>Gemmatimonadota</taxon>
        <taxon>Gemmatimonadia</taxon>
        <taxon>Gemmatimonadales</taxon>
        <taxon>Gemmatimonadaceae</taxon>
        <taxon>Gemmatimonas</taxon>
    </lineage>
</organism>
<dbReference type="KEGG" id="gph:GEMMAAP_18370"/>
<sequence length="73" mass="8149">MTGSARIPSGVERRANPRLRELVDEMLASIRIAANAELWTPDERARYEAEMARIMDSVRQQAIGGPAARARLE</sequence>
<name>A0A143BMD6_9BACT</name>
<keyword evidence="2" id="KW-1185">Reference proteome</keyword>
<dbReference type="EMBL" id="CP011454">
    <property type="protein sequence ID" value="AMW06217.1"/>
    <property type="molecule type" value="Genomic_DNA"/>
</dbReference>
<evidence type="ECO:0000313" key="1">
    <source>
        <dbReference type="EMBL" id="AMW06217.1"/>
    </source>
</evidence>
<reference evidence="1 2" key="1">
    <citation type="journal article" date="2014" name="Proc. Natl. Acad. Sci. U.S.A.">
        <title>Functional type 2 photosynthetic reaction centers found in the rare bacterial phylum Gemmatimonadetes.</title>
        <authorList>
            <person name="Zeng Y."/>
            <person name="Feng F."/>
            <person name="Medova H."/>
            <person name="Dean J."/>
            <person name="Koblizek M."/>
        </authorList>
    </citation>
    <scope>NUCLEOTIDE SEQUENCE [LARGE SCALE GENOMIC DNA]</scope>
    <source>
        <strain evidence="1 2">AP64</strain>
    </source>
</reference>